<keyword evidence="2" id="KW-1185">Reference proteome</keyword>
<dbReference type="OrthoDB" id="193320at2"/>
<organism evidence="1 2">
    <name type="scientific">Roseimicrobium gellanilyticum</name>
    <dbReference type="NCBI Taxonomy" id="748857"/>
    <lineage>
        <taxon>Bacteria</taxon>
        <taxon>Pseudomonadati</taxon>
        <taxon>Verrucomicrobiota</taxon>
        <taxon>Verrucomicrobiia</taxon>
        <taxon>Verrucomicrobiales</taxon>
        <taxon>Verrucomicrobiaceae</taxon>
        <taxon>Roseimicrobium</taxon>
    </lineage>
</organism>
<dbReference type="RefSeq" id="WP_113959610.1">
    <property type="nucleotide sequence ID" value="NZ_QNRR01000006.1"/>
</dbReference>
<evidence type="ECO:0000313" key="1">
    <source>
        <dbReference type="EMBL" id="RBP42482.1"/>
    </source>
</evidence>
<proteinExistence type="predicted"/>
<evidence type="ECO:0000313" key="2">
    <source>
        <dbReference type="Proteomes" id="UP000253426"/>
    </source>
</evidence>
<dbReference type="Proteomes" id="UP000253426">
    <property type="component" value="Unassembled WGS sequence"/>
</dbReference>
<accession>A0A366HIJ1</accession>
<name>A0A366HIJ1_9BACT</name>
<dbReference type="EMBL" id="QNRR01000006">
    <property type="protein sequence ID" value="RBP42482.1"/>
    <property type="molecule type" value="Genomic_DNA"/>
</dbReference>
<dbReference type="Pfam" id="PF14136">
    <property type="entry name" value="DUF4303"/>
    <property type="match status" value="1"/>
</dbReference>
<dbReference type="InterPro" id="IPR025409">
    <property type="entry name" value="DUF4303"/>
</dbReference>
<protein>
    <submittedName>
        <fullName evidence="1">Uncharacterized protein DUF4303</fullName>
    </submittedName>
</protein>
<dbReference type="AlphaFoldDB" id="A0A366HIJ1"/>
<gene>
    <name evidence="1" type="ORF">DES53_106191</name>
</gene>
<comment type="caution">
    <text evidence="1">The sequence shown here is derived from an EMBL/GenBank/DDBJ whole genome shotgun (WGS) entry which is preliminary data.</text>
</comment>
<sequence>MSTPRTHLSLEERVYAASKAAFSAVIKAHPDQNFYAFGLFTDDSLQFLHAVANTEEALTETVRRYKKEVDPQFGCTSTHAGMRWAYGDWGFFPEIADEHFIEINDIVRANFDLPSEQFAAAVEPMWLAVLTGLKRLEQEHFFGEGHTRSKITLLVVGDLPPEFVESWVRELNPSDVVERYVSWDADAPDSPGGSQQ</sequence>
<reference evidence="1 2" key="1">
    <citation type="submission" date="2018-06" db="EMBL/GenBank/DDBJ databases">
        <title>Genomic Encyclopedia of Type Strains, Phase IV (KMG-IV): sequencing the most valuable type-strain genomes for metagenomic binning, comparative biology and taxonomic classification.</title>
        <authorList>
            <person name="Goeker M."/>
        </authorList>
    </citation>
    <scope>NUCLEOTIDE SEQUENCE [LARGE SCALE GENOMIC DNA]</scope>
    <source>
        <strain evidence="1 2">DSM 25532</strain>
    </source>
</reference>